<organism evidence="7 8">
    <name type="scientific">Campylobacter aviculae</name>
    <dbReference type="NCBI Taxonomy" id="2510190"/>
    <lineage>
        <taxon>Bacteria</taxon>
        <taxon>Pseudomonadati</taxon>
        <taxon>Campylobacterota</taxon>
        <taxon>Epsilonproteobacteria</taxon>
        <taxon>Campylobacterales</taxon>
        <taxon>Campylobacteraceae</taxon>
        <taxon>Campylobacter</taxon>
    </lineage>
</organism>
<dbReference type="PANTHER" id="PTHR33317:SF4">
    <property type="entry name" value="POLYNUCLEOTIDYL TRANSFERASE, RIBONUCLEASE H-LIKE SUPERFAMILY PROTEIN"/>
    <property type="match status" value="1"/>
</dbReference>
<keyword evidence="4 5" id="KW-0378">Hydrolase</keyword>
<evidence type="ECO:0000313" key="8">
    <source>
        <dbReference type="Proteomes" id="UP000310353"/>
    </source>
</evidence>
<keyword evidence="8" id="KW-1185">Reference proteome</keyword>
<dbReference type="InterPro" id="IPR006641">
    <property type="entry name" value="YqgF/RNaseH-like_dom"/>
</dbReference>
<dbReference type="AlphaFoldDB" id="A0A4V6DYS7"/>
<dbReference type="PANTHER" id="PTHR33317">
    <property type="entry name" value="POLYNUCLEOTIDYL TRANSFERASE, RIBONUCLEASE H-LIKE SUPERFAMILY PROTEIN"/>
    <property type="match status" value="1"/>
</dbReference>
<feature type="domain" description="YqgF/RNase H-like" evidence="6">
    <location>
        <begin position="1"/>
        <end position="96"/>
    </location>
</feature>
<dbReference type="SMART" id="SM00732">
    <property type="entry name" value="YqgFc"/>
    <property type="match status" value="1"/>
</dbReference>
<dbReference type="Gene3D" id="3.30.420.140">
    <property type="entry name" value="YqgF/RNase H-like domain"/>
    <property type="match status" value="1"/>
</dbReference>
<dbReference type="CDD" id="cd16964">
    <property type="entry name" value="YqgF"/>
    <property type="match status" value="1"/>
</dbReference>
<dbReference type="GO" id="GO:0016788">
    <property type="term" value="F:hydrolase activity, acting on ester bonds"/>
    <property type="evidence" value="ECO:0007669"/>
    <property type="project" value="UniProtKB-UniRule"/>
</dbReference>
<evidence type="ECO:0000256" key="3">
    <source>
        <dbReference type="ARBA" id="ARBA00022722"/>
    </source>
</evidence>
<keyword evidence="3 5" id="KW-0540">Nuclease</keyword>
<evidence type="ECO:0000256" key="4">
    <source>
        <dbReference type="ARBA" id="ARBA00022801"/>
    </source>
</evidence>
<dbReference type="GO" id="GO:0004518">
    <property type="term" value="F:nuclease activity"/>
    <property type="evidence" value="ECO:0007669"/>
    <property type="project" value="UniProtKB-KW"/>
</dbReference>
<name>A0A4V6DYS7_9BACT</name>
<dbReference type="EC" id="3.1.-.-" evidence="5"/>
<dbReference type="Proteomes" id="UP000310353">
    <property type="component" value="Unassembled WGS sequence"/>
</dbReference>
<dbReference type="InterPro" id="IPR037027">
    <property type="entry name" value="YqgF/RNaseH-like_dom_sf"/>
</dbReference>
<gene>
    <name evidence="7" type="ORF">CQA76_01740</name>
</gene>
<dbReference type="NCBIfam" id="NF001026">
    <property type="entry name" value="PRK00109.2-2"/>
    <property type="match status" value="1"/>
</dbReference>
<evidence type="ECO:0000256" key="1">
    <source>
        <dbReference type="ARBA" id="ARBA00022490"/>
    </source>
</evidence>
<comment type="function">
    <text evidence="5">Could be a nuclease involved in processing of the 5'-end of pre-16S rRNA.</text>
</comment>
<evidence type="ECO:0000256" key="2">
    <source>
        <dbReference type="ARBA" id="ARBA00022517"/>
    </source>
</evidence>
<accession>A0A4V6DYS7</accession>
<proteinExistence type="inferred from homology"/>
<evidence type="ECO:0000259" key="6">
    <source>
        <dbReference type="SMART" id="SM00732"/>
    </source>
</evidence>
<comment type="similarity">
    <text evidence="5">Belongs to the YqgF HJR family.</text>
</comment>
<dbReference type="EMBL" id="NXMA01000003">
    <property type="protein sequence ID" value="TKX32702.1"/>
    <property type="molecule type" value="Genomic_DNA"/>
</dbReference>
<protein>
    <recommendedName>
        <fullName evidence="5">Putative pre-16S rRNA nuclease</fullName>
        <ecNumber evidence="5">3.1.-.-</ecNumber>
    </recommendedName>
</protein>
<dbReference type="HAMAP" id="MF_00651">
    <property type="entry name" value="Nuclease_YqgF"/>
    <property type="match status" value="1"/>
</dbReference>
<dbReference type="Pfam" id="PF03652">
    <property type="entry name" value="RuvX"/>
    <property type="match status" value="1"/>
</dbReference>
<dbReference type="NCBIfam" id="TIGR00250">
    <property type="entry name" value="RNAse_H_YqgF"/>
    <property type="match status" value="1"/>
</dbReference>
<sequence>MRALALDVGLKRIGVALCIDKIALPLDAVMRKNRNQAATEIKKILQEYDISLLIVGIPKGGSSEDEMQRRIQHFVSLLEFEKEVVYVDESGTSKEALKFQRANTRKKDGKLDSLAAFIMIRDYFAL</sequence>
<dbReference type="SUPFAM" id="SSF53098">
    <property type="entry name" value="Ribonuclease H-like"/>
    <property type="match status" value="1"/>
</dbReference>
<dbReference type="InterPro" id="IPR005227">
    <property type="entry name" value="YqgF"/>
</dbReference>
<evidence type="ECO:0000313" key="7">
    <source>
        <dbReference type="EMBL" id="TKX32702.1"/>
    </source>
</evidence>
<dbReference type="RefSeq" id="WP_137621731.1">
    <property type="nucleotide sequence ID" value="NZ_NXMA01000003.1"/>
</dbReference>
<comment type="subcellular location">
    <subcellularLocation>
        <location evidence="5">Cytoplasm</location>
    </subcellularLocation>
</comment>
<comment type="caution">
    <text evidence="7">The sequence shown here is derived from an EMBL/GenBank/DDBJ whole genome shotgun (WGS) entry which is preliminary data.</text>
</comment>
<dbReference type="GO" id="GO:0000967">
    <property type="term" value="P:rRNA 5'-end processing"/>
    <property type="evidence" value="ECO:0007669"/>
    <property type="project" value="UniProtKB-UniRule"/>
</dbReference>
<keyword evidence="2 5" id="KW-0690">Ribosome biogenesis</keyword>
<dbReference type="InterPro" id="IPR012337">
    <property type="entry name" value="RNaseH-like_sf"/>
</dbReference>
<keyword evidence="1 5" id="KW-0963">Cytoplasm</keyword>
<dbReference type="OrthoDB" id="9796140at2"/>
<reference evidence="7 8" key="1">
    <citation type="submission" date="2018-05" db="EMBL/GenBank/DDBJ databases">
        <title>Novel Campyloabacter and Helicobacter Species and Strains.</title>
        <authorList>
            <person name="Mannion A.J."/>
            <person name="Shen Z."/>
            <person name="Fox J.G."/>
        </authorList>
    </citation>
    <scope>NUCLEOTIDE SEQUENCE [LARGE SCALE GENOMIC DNA]</scope>
    <source>
        <strain evidence="8">MIT17-670</strain>
    </source>
</reference>
<evidence type="ECO:0000256" key="5">
    <source>
        <dbReference type="HAMAP-Rule" id="MF_00651"/>
    </source>
</evidence>
<dbReference type="GO" id="GO:0005829">
    <property type="term" value="C:cytosol"/>
    <property type="evidence" value="ECO:0007669"/>
    <property type="project" value="TreeGrafter"/>
</dbReference>